<dbReference type="GO" id="GO:0016740">
    <property type="term" value="F:transferase activity"/>
    <property type="evidence" value="ECO:0007669"/>
    <property type="project" value="UniProtKB-KW"/>
</dbReference>
<evidence type="ECO:0000313" key="2">
    <source>
        <dbReference type="Proteomes" id="UP000295304"/>
    </source>
</evidence>
<protein>
    <submittedName>
        <fullName evidence="1">Carbonic anhydrase/acetyltransferase-like protein (Isoleucine patch superfamily)</fullName>
    </submittedName>
</protein>
<proteinExistence type="predicted"/>
<dbReference type="InterPro" id="IPR047324">
    <property type="entry name" value="LbH_gamma_CA-like"/>
</dbReference>
<dbReference type="AlphaFoldDB" id="A0A4R3JGJ7"/>
<dbReference type="EMBL" id="SLZW01000002">
    <property type="protein sequence ID" value="TCS64336.1"/>
    <property type="molecule type" value="Genomic_DNA"/>
</dbReference>
<dbReference type="Proteomes" id="UP000295304">
    <property type="component" value="Unassembled WGS sequence"/>
</dbReference>
<sequence length="173" mass="18400">MVPYIRSYRDAYPRIDAGAYVAAGVVIAGDVEIGPDSGIWYGCVIRADVNKVRVGARTNIQDGTIVHESRLYPTLIGDDVTIGHMAVIHACTLGDGCFIGMKAMVMDGAVVEAGALLAAGAMLTPGKTVPGGQLWAGSPARYVRDINEQDRAMMDYTAPHYVKLAHEYKNSGG</sequence>
<dbReference type="OrthoDB" id="9803036at2"/>
<comment type="caution">
    <text evidence="1">The sequence shown here is derived from an EMBL/GenBank/DDBJ whole genome shotgun (WGS) entry which is preliminary data.</text>
</comment>
<accession>A0A4R3JGJ7</accession>
<gene>
    <name evidence="1" type="ORF">EDD55_102380</name>
</gene>
<dbReference type="PANTHER" id="PTHR13061">
    <property type="entry name" value="DYNACTIN SUBUNIT P25"/>
    <property type="match status" value="1"/>
</dbReference>
<reference evidence="1 2" key="1">
    <citation type="submission" date="2019-03" db="EMBL/GenBank/DDBJ databases">
        <title>Genomic Encyclopedia of Type Strains, Phase IV (KMG-IV): sequencing the most valuable type-strain genomes for metagenomic binning, comparative biology and taxonomic classification.</title>
        <authorList>
            <person name="Goeker M."/>
        </authorList>
    </citation>
    <scope>NUCLEOTIDE SEQUENCE [LARGE SCALE GENOMIC DNA]</scope>
    <source>
        <strain evidence="1 2">DSM 101688</strain>
    </source>
</reference>
<name>A0A4R3JGJ7_9PROT</name>
<dbReference type="PANTHER" id="PTHR13061:SF29">
    <property type="entry name" value="GAMMA CARBONIC ANHYDRASE-LIKE 1, MITOCHONDRIAL-RELATED"/>
    <property type="match status" value="1"/>
</dbReference>
<keyword evidence="2" id="KW-1185">Reference proteome</keyword>
<keyword evidence="1" id="KW-0808">Transferase</keyword>
<dbReference type="InterPro" id="IPR011004">
    <property type="entry name" value="Trimer_LpxA-like_sf"/>
</dbReference>
<dbReference type="RefSeq" id="WP_132938281.1">
    <property type="nucleotide sequence ID" value="NZ_CP119676.1"/>
</dbReference>
<dbReference type="Pfam" id="PF00132">
    <property type="entry name" value="Hexapep"/>
    <property type="match status" value="1"/>
</dbReference>
<dbReference type="InterPro" id="IPR001451">
    <property type="entry name" value="Hexapep"/>
</dbReference>
<organism evidence="1 2">
    <name type="scientific">Varunaivibrio sulfuroxidans</name>
    <dbReference type="NCBI Taxonomy" id="1773489"/>
    <lineage>
        <taxon>Bacteria</taxon>
        <taxon>Pseudomonadati</taxon>
        <taxon>Pseudomonadota</taxon>
        <taxon>Alphaproteobacteria</taxon>
        <taxon>Rhodospirillales</taxon>
        <taxon>Magnetovibrionaceae</taxon>
        <taxon>Varunaivibrio</taxon>
    </lineage>
</organism>
<dbReference type="SUPFAM" id="SSF51161">
    <property type="entry name" value="Trimeric LpxA-like enzymes"/>
    <property type="match status" value="1"/>
</dbReference>
<dbReference type="Gene3D" id="2.160.10.10">
    <property type="entry name" value="Hexapeptide repeat proteins"/>
    <property type="match status" value="1"/>
</dbReference>
<dbReference type="CDD" id="cd04645">
    <property type="entry name" value="LbH_gamma_CA_like"/>
    <property type="match status" value="1"/>
</dbReference>
<evidence type="ECO:0000313" key="1">
    <source>
        <dbReference type="EMBL" id="TCS64336.1"/>
    </source>
</evidence>
<dbReference type="Pfam" id="PF14602">
    <property type="entry name" value="Hexapep_2"/>
    <property type="match status" value="1"/>
</dbReference>
<dbReference type="InterPro" id="IPR050484">
    <property type="entry name" value="Transf_Hexapept/Carb_Anhydrase"/>
</dbReference>